<name>A0A6H1ZLZ7_9ZZZZ</name>
<evidence type="ECO:0000313" key="1">
    <source>
        <dbReference type="EMBL" id="QJA48489.1"/>
    </source>
</evidence>
<accession>A0A6H1ZLZ7</accession>
<dbReference type="EMBL" id="MT142310">
    <property type="protein sequence ID" value="QJA77932.1"/>
    <property type="molecule type" value="Genomic_DNA"/>
</dbReference>
<dbReference type="EMBL" id="MT144087">
    <property type="protein sequence ID" value="QJA48489.1"/>
    <property type="molecule type" value="Genomic_DNA"/>
</dbReference>
<reference evidence="1" key="1">
    <citation type="submission" date="2020-03" db="EMBL/GenBank/DDBJ databases">
        <title>The deep terrestrial virosphere.</title>
        <authorList>
            <person name="Holmfeldt K."/>
            <person name="Nilsson E."/>
            <person name="Simone D."/>
            <person name="Lopez-Fernandez M."/>
            <person name="Wu X."/>
            <person name="de Brujin I."/>
            <person name="Lundin D."/>
            <person name="Andersson A."/>
            <person name="Bertilsson S."/>
            <person name="Dopson M."/>
        </authorList>
    </citation>
    <scope>NUCLEOTIDE SEQUENCE</scope>
    <source>
        <strain evidence="2">MM415A01183</strain>
        <strain evidence="1">TM448A00968</strain>
    </source>
</reference>
<proteinExistence type="predicted"/>
<sequence>MDKGVQLSCPKCKAAAKAWINAVHLFYFSEGASPTGKVEVVPIQVNVCAKCGHLLKKSDVDLQVKEAGWIVC</sequence>
<dbReference type="AlphaFoldDB" id="A0A6H1ZLZ7"/>
<evidence type="ECO:0000313" key="2">
    <source>
        <dbReference type="EMBL" id="QJA77932.1"/>
    </source>
</evidence>
<protein>
    <submittedName>
        <fullName evidence="1">Uncharacterized protein</fullName>
    </submittedName>
</protein>
<organism evidence="1">
    <name type="scientific">viral metagenome</name>
    <dbReference type="NCBI Taxonomy" id="1070528"/>
    <lineage>
        <taxon>unclassified sequences</taxon>
        <taxon>metagenomes</taxon>
        <taxon>organismal metagenomes</taxon>
    </lineage>
</organism>
<gene>
    <name evidence="2" type="ORF">MM415A01183_0018</name>
    <name evidence="1" type="ORF">TM448A00968_0001</name>
</gene>